<feature type="transmembrane region" description="Helical" evidence="7">
    <location>
        <begin position="193"/>
        <end position="215"/>
    </location>
</feature>
<keyword evidence="2" id="KW-0813">Transport</keyword>
<organism evidence="9 10">
    <name type="scientific">Powellomyces hirtus</name>
    <dbReference type="NCBI Taxonomy" id="109895"/>
    <lineage>
        <taxon>Eukaryota</taxon>
        <taxon>Fungi</taxon>
        <taxon>Fungi incertae sedis</taxon>
        <taxon>Chytridiomycota</taxon>
        <taxon>Chytridiomycota incertae sedis</taxon>
        <taxon>Chytridiomycetes</taxon>
        <taxon>Spizellomycetales</taxon>
        <taxon>Powellomycetaceae</taxon>
        <taxon>Powellomyces</taxon>
    </lineage>
</organism>
<dbReference type="EMBL" id="QEAQ01000004">
    <property type="protein sequence ID" value="TPX62135.1"/>
    <property type="molecule type" value="Genomic_DNA"/>
</dbReference>
<comment type="caution">
    <text evidence="9">The sequence shown here is derived from an EMBL/GenBank/DDBJ whole genome shotgun (WGS) entry which is preliminary data.</text>
</comment>
<feature type="transmembrane region" description="Helical" evidence="7">
    <location>
        <begin position="331"/>
        <end position="353"/>
    </location>
</feature>
<dbReference type="Gene3D" id="1.20.1720.10">
    <property type="entry name" value="Multidrug resistance protein D"/>
    <property type="match status" value="1"/>
</dbReference>
<keyword evidence="10" id="KW-1185">Reference proteome</keyword>
<dbReference type="Proteomes" id="UP000318582">
    <property type="component" value="Unassembled WGS sequence"/>
</dbReference>
<dbReference type="AlphaFoldDB" id="A0A507EFE6"/>
<comment type="subcellular location">
    <subcellularLocation>
        <location evidence="1">Endomembrane system</location>
        <topology evidence="1">Multi-pass membrane protein</topology>
    </subcellularLocation>
</comment>
<feature type="transmembrane region" description="Helical" evidence="7">
    <location>
        <begin position="259"/>
        <end position="280"/>
    </location>
</feature>
<dbReference type="PRINTS" id="PR01036">
    <property type="entry name" value="TCRTETB"/>
</dbReference>
<feature type="transmembrane region" description="Helical" evidence="7">
    <location>
        <begin position="62"/>
        <end position="82"/>
    </location>
</feature>
<dbReference type="GO" id="GO:0022857">
    <property type="term" value="F:transmembrane transporter activity"/>
    <property type="evidence" value="ECO:0007669"/>
    <property type="project" value="InterPro"/>
</dbReference>
<dbReference type="PANTHER" id="PTHR23501:SF191">
    <property type="entry name" value="VACUOLAR BASIC AMINO ACID TRANSPORTER 4"/>
    <property type="match status" value="1"/>
</dbReference>
<protein>
    <recommendedName>
        <fullName evidence="8">Major facilitator superfamily (MFS) profile domain-containing protein</fullName>
    </recommendedName>
</protein>
<evidence type="ECO:0000256" key="2">
    <source>
        <dbReference type="ARBA" id="ARBA00022448"/>
    </source>
</evidence>
<proteinExistence type="predicted"/>
<keyword evidence="4 7" id="KW-1133">Transmembrane helix</keyword>
<evidence type="ECO:0000256" key="1">
    <source>
        <dbReference type="ARBA" id="ARBA00004127"/>
    </source>
</evidence>
<gene>
    <name evidence="9" type="ORF">PhCBS80983_g00602</name>
</gene>
<feature type="region of interest" description="Disordered" evidence="6">
    <location>
        <begin position="1"/>
        <end position="35"/>
    </location>
</feature>
<evidence type="ECO:0000259" key="8">
    <source>
        <dbReference type="PROSITE" id="PS50850"/>
    </source>
</evidence>
<reference evidence="9 10" key="1">
    <citation type="journal article" date="2019" name="Sci. Rep.">
        <title>Comparative genomics of chytrid fungi reveal insights into the obligate biotrophic and pathogenic lifestyle of Synchytrium endobioticum.</title>
        <authorList>
            <person name="van de Vossenberg B.T.L.H."/>
            <person name="Warris S."/>
            <person name="Nguyen H.D.T."/>
            <person name="van Gent-Pelzer M.P.E."/>
            <person name="Joly D.L."/>
            <person name="van de Geest H.C."/>
            <person name="Bonants P.J.M."/>
            <person name="Smith D.S."/>
            <person name="Levesque C.A."/>
            <person name="van der Lee T.A.J."/>
        </authorList>
    </citation>
    <scope>NUCLEOTIDE SEQUENCE [LARGE SCALE GENOMIC DNA]</scope>
    <source>
        <strain evidence="9 10">CBS 809.83</strain>
    </source>
</reference>
<feature type="transmembrane region" description="Helical" evidence="7">
    <location>
        <begin position="292"/>
        <end position="311"/>
    </location>
</feature>
<feature type="transmembrane region" description="Helical" evidence="7">
    <location>
        <begin position="135"/>
        <end position="154"/>
    </location>
</feature>
<dbReference type="FunFam" id="1.20.1720.10:FF:000014">
    <property type="entry name" value="MFS drug transporter, putative"/>
    <property type="match status" value="1"/>
</dbReference>
<evidence type="ECO:0000256" key="5">
    <source>
        <dbReference type="ARBA" id="ARBA00023136"/>
    </source>
</evidence>
<feature type="domain" description="Major facilitator superfamily (MFS) profile" evidence="8">
    <location>
        <begin position="70"/>
        <end position="548"/>
    </location>
</feature>
<dbReference type="InterPro" id="IPR020846">
    <property type="entry name" value="MFS_dom"/>
</dbReference>
<dbReference type="InterPro" id="IPR036259">
    <property type="entry name" value="MFS_trans_sf"/>
</dbReference>
<keyword evidence="3 7" id="KW-0812">Transmembrane</keyword>
<feature type="transmembrane region" description="Helical" evidence="7">
    <location>
        <begin position="521"/>
        <end position="543"/>
    </location>
</feature>
<accession>A0A507EFE6</accession>
<keyword evidence="5 7" id="KW-0472">Membrane</keyword>
<dbReference type="PANTHER" id="PTHR23501">
    <property type="entry name" value="MAJOR FACILITATOR SUPERFAMILY"/>
    <property type="match status" value="1"/>
</dbReference>
<name>A0A507EFE6_9FUNG</name>
<evidence type="ECO:0000313" key="10">
    <source>
        <dbReference type="Proteomes" id="UP000318582"/>
    </source>
</evidence>
<dbReference type="GO" id="GO:0005886">
    <property type="term" value="C:plasma membrane"/>
    <property type="evidence" value="ECO:0007669"/>
    <property type="project" value="TreeGrafter"/>
</dbReference>
<feature type="transmembrane region" description="Helical" evidence="7">
    <location>
        <begin position="454"/>
        <end position="480"/>
    </location>
</feature>
<feature type="transmembrane region" description="Helical" evidence="7">
    <location>
        <begin position="365"/>
        <end position="383"/>
    </location>
</feature>
<feature type="transmembrane region" description="Helical" evidence="7">
    <location>
        <begin position="390"/>
        <end position="412"/>
    </location>
</feature>
<feature type="transmembrane region" description="Helical" evidence="7">
    <location>
        <begin position="160"/>
        <end position="181"/>
    </location>
</feature>
<evidence type="ECO:0000256" key="3">
    <source>
        <dbReference type="ARBA" id="ARBA00022692"/>
    </source>
</evidence>
<feature type="compositionally biased region" description="Polar residues" evidence="6">
    <location>
        <begin position="1"/>
        <end position="14"/>
    </location>
</feature>
<dbReference type="PROSITE" id="PS50850">
    <property type="entry name" value="MFS"/>
    <property type="match status" value="1"/>
</dbReference>
<feature type="transmembrane region" description="Helical" evidence="7">
    <location>
        <begin position="424"/>
        <end position="442"/>
    </location>
</feature>
<feature type="transmembrane region" description="Helical" evidence="7">
    <location>
        <begin position="102"/>
        <end position="123"/>
    </location>
</feature>
<evidence type="ECO:0000256" key="6">
    <source>
        <dbReference type="SAM" id="MobiDB-lite"/>
    </source>
</evidence>
<dbReference type="CDD" id="cd17502">
    <property type="entry name" value="MFS_Azr1_MDR_like"/>
    <property type="match status" value="1"/>
</dbReference>
<evidence type="ECO:0000256" key="7">
    <source>
        <dbReference type="SAM" id="Phobius"/>
    </source>
</evidence>
<dbReference type="Gene3D" id="1.20.1250.20">
    <property type="entry name" value="MFS general substrate transporter like domains"/>
    <property type="match status" value="1"/>
</dbReference>
<dbReference type="InterPro" id="IPR011701">
    <property type="entry name" value="MFS"/>
</dbReference>
<dbReference type="Pfam" id="PF07690">
    <property type="entry name" value="MFS_1"/>
    <property type="match status" value="1"/>
</dbReference>
<evidence type="ECO:0000313" key="9">
    <source>
        <dbReference type="EMBL" id="TPX62135.1"/>
    </source>
</evidence>
<evidence type="ECO:0000256" key="4">
    <source>
        <dbReference type="ARBA" id="ARBA00022989"/>
    </source>
</evidence>
<dbReference type="STRING" id="109895.A0A507EFE6"/>
<sequence length="560" mass="59464">MSLDQKPSSETLVTPDTIVGPSPNAPTPTTTTKRSYDLENHDPVVAPSTPPQFAKGTVAVPLGRTAFILIFLSLCMALFLAALDQTIISTATKKIAEDFDSFGQIAWIGVAYLLTATAFSPTYGKLADIFGRKPLFVIAILIFEIGSAICGAATSMPMLIVGRAIAGVGGGGLFSLILIIISDLVSFEDRGKYQGLMGAVFGLASVVGPLLGGAFTDHVSWRWCFYINLPIGAVTLAVIVFCLHIPSPTGSLREKLYRIDYLGTALLISGIVFFLVPLSLGGLDWEWSEPKTIIFFVLSVIILSGFVFVELRVAKEPVIPANVFENRSVPAILLIAFFIGASFFSLVYYISIYFQIVNGDTPTEAGISCIPLILAVSLFSVIGGQAMSRLGVYVPFFYIGGVLLTIGSGLISTLNKDSNQGMRIGYIILAGTGVGCMVQTRIIGIQASVDVTKIAIATALANFAQTLGGSVGLGIVGAVFNNVLDKKLAIYAPQVTAKQATEFQPLPPGTEDGVQQAFTESLQTCFIVCTAFSGCIVVLALFVKQYRGRFGKGNPIPVAE</sequence>
<dbReference type="GO" id="GO:0012505">
    <property type="term" value="C:endomembrane system"/>
    <property type="evidence" value="ECO:0007669"/>
    <property type="project" value="UniProtKB-SubCell"/>
</dbReference>
<feature type="transmembrane region" description="Helical" evidence="7">
    <location>
        <begin position="227"/>
        <end position="247"/>
    </location>
</feature>
<dbReference type="SUPFAM" id="SSF103473">
    <property type="entry name" value="MFS general substrate transporter"/>
    <property type="match status" value="1"/>
</dbReference>